<dbReference type="Proteomes" id="UP000824533">
    <property type="component" value="Linkage Group LG16"/>
</dbReference>
<protein>
    <submittedName>
        <fullName evidence="1">Uncharacterized protein</fullName>
    </submittedName>
</protein>
<evidence type="ECO:0000313" key="2">
    <source>
        <dbReference type="Proteomes" id="UP000824533"/>
    </source>
</evidence>
<reference evidence="1 2" key="1">
    <citation type="journal article" date="2021" name="Front. Genet.">
        <title>Chromosome-Level Genome Assembly Reveals Significant Gene Expansion in the Toll and IMD Signaling Pathways of Dendrolimus kikuchii.</title>
        <authorList>
            <person name="Zhou J."/>
            <person name="Wu P."/>
            <person name="Xiong Z."/>
            <person name="Liu N."/>
            <person name="Zhao N."/>
            <person name="Ji M."/>
            <person name="Qiu Y."/>
            <person name="Yang B."/>
        </authorList>
    </citation>
    <scope>NUCLEOTIDE SEQUENCE [LARGE SCALE GENOMIC DNA]</scope>
    <source>
        <strain evidence="1">Ann1</strain>
    </source>
</reference>
<organism evidence="1 2">
    <name type="scientific">Dendrolimus kikuchii</name>
    <dbReference type="NCBI Taxonomy" id="765133"/>
    <lineage>
        <taxon>Eukaryota</taxon>
        <taxon>Metazoa</taxon>
        <taxon>Ecdysozoa</taxon>
        <taxon>Arthropoda</taxon>
        <taxon>Hexapoda</taxon>
        <taxon>Insecta</taxon>
        <taxon>Pterygota</taxon>
        <taxon>Neoptera</taxon>
        <taxon>Endopterygota</taxon>
        <taxon>Lepidoptera</taxon>
        <taxon>Glossata</taxon>
        <taxon>Ditrysia</taxon>
        <taxon>Bombycoidea</taxon>
        <taxon>Lasiocampidae</taxon>
        <taxon>Dendrolimus</taxon>
    </lineage>
</organism>
<name>A0ACC1CUL7_9NEOP</name>
<keyword evidence="2" id="KW-1185">Reference proteome</keyword>
<gene>
    <name evidence="1" type="ORF">K1T71_009412</name>
</gene>
<proteinExistence type="predicted"/>
<sequence length="516" mass="59257">MEVGAVKQAFNNEVILLKKKLNQAKIQIIHKLTRKAKQLTEKKAPEKLKVKLKRKAESAVKEVLISKKIKARDIAKFIVTHKEELKTYLNRPQVDNDKACARLLLHKSMQEKYNFIRSRFSNVPIKDLFMSRQERLKLKKEEKEKQKNKKKGKNSKVVSEEGNWDIEDVHDSNNSLSINVSDDNDNNVGNNDDVSDDDVMSDNDGNNSNDALDQSSDAINGHLIEKEDDSDISEQSNSQIVEENSASEDNDNYESGDNISDDNGTPETVGKFVKLNSASTSKKIPESKVTNKPNNINKNITSIDGDKPIDKLDVTKMKNKKEKDNHKNRNLKEKIQLKKFKKTPENIIVTENKVVDPFFITSTGEHYMSLAEPRQPDEVKEIHKQGNRKLRRAVMFGHELKVKPRNYENNNFRKNDKFGNDFRGKGDRNAVNDKKFDFKNRNFDFHDKGGANHKTSGFNGRKGDFNNKKFNDKVSKFSDRDNEKPKDEKLHPSWEAKKRQSGILPFQGKKIVFDES</sequence>
<evidence type="ECO:0000313" key="1">
    <source>
        <dbReference type="EMBL" id="KAJ0175271.1"/>
    </source>
</evidence>
<accession>A0ACC1CUL7</accession>
<dbReference type="EMBL" id="CM034402">
    <property type="protein sequence ID" value="KAJ0175271.1"/>
    <property type="molecule type" value="Genomic_DNA"/>
</dbReference>
<comment type="caution">
    <text evidence="1">The sequence shown here is derived from an EMBL/GenBank/DDBJ whole genome shotgun (WGS) entry which is preliminary data.</text>
</comment>